<sequence length="250" mass="27025">MTTLNITASQFAELVRPVLPLACGDDMLPVLNAVLIETDGKWLSATTTDRFRLGIKRVQKYATDDDPSVEWPEFRALVPLRAVRSMLTTFKPRRGSAFASLLLTVEDDRLIVEGAGTFDLFDSSRIVHHLQVGEFPKTRSLIHAALEAPTADRAPEFAVNPAFLADFKACGSRGLRVLTGASRADGKPGAIVVTDDNGFIGMLMPTSVMGAADREDWADFLSPKPEPIKKPAAKKAPPRKRAAAKKGAAA</sequence>
<dbReference type="InterPro" id="IPR046938">
    <property type="entry name" value="DNA_clamp_sf"/>
</dbReference>
<dbReference type="AlphaFoldDB" id="A0A7J5DV87"/>
<protein>
    <recommendedName>
        <fullName evidence="4">DNA polymerase III beta sliding clamp central domain-containing protein</fullName>
    </recommendedName>
</protein>
<evidence type="ECO:0008006" key="4">
    <source>
        <dbReference type="Google" id="ProtNLM"/>
    </source>
</evidence>
<feature type="region of interest" description="Disordered" evidence="1">
    <location>
        <begin position="219"/>
        <end position="250"/>
    </location>
</feature>
<accession>A0A7J5DV87</accession>
<dbReference type="Gene3D" id="3.10.150.10">
    <property type="entry name" value="DNA Polymerase III, subunit A, domain 2"/>
    <property type="match status" value="1"/>
</dbReference>
<evidence type="ECO:0000256" key="1">
    <source>
        <dbReference type="SAM" id="MobiDB-lite"/>
    </source>
</evidence>
<dbReference type="SUPFAM" id="SSF55979">
    <property type="entry name" value="DNA clamp"/>
    <property type="match status" value="1"/>
</dbReference>
<proteinExistence type="predicted"/>
<dbReference type="RefSeq" id="WP_151581438.1">
    <property type="nucleotide sequence ID" value="NZ_WBVM01000002.1"/>
</dbReference>
<reference evidence="2 3" key="1">
    <citation type="submission" date="2019-09" db="EMBL/GenBank/DDBJ databases">
        <title>Pimelobacter sp. isolated from Paulinella.</title>
        <authorList>
            <person name="Jeong S.E."/>
        </authorList>
    </citation>
    <scope>NUCLEOTIDE SEQUENCE [LARGE SCALE GENOMIC DNA]</scope>
    <source>
        <strain evidence="2 3">Pch-N</strain>
    </source>
</reference>
<evidence type="ECO:0000313" key="3">
    <source>
        <dbReference type="Proteomes" id="UP000449906"/>
    </source>
</evidence>
<dbReference type="EMBL" id="WBVM01000002">
    <property type="protein sequence ID" value="KAB2809233.1"/>
    <property type="molecule type" value="Genomic_DNA"/>
</dbReference>
<evidence type="ECO:0000313" key="2">
    <source>
        <dbReference type="EMBL" id="KAB2809233.1"/>
    </source>
</evidence>
<dbReference type="Proteomes" id="UP000449906">
    <property type="component" value="Unassembled WGS sequence"/>
</dbReference>
<organism evidence="2 3">
    <name type="scientific">Nocardioides simplex</name>
    <name type="common">Arthrobacter simplex</name>
    <dbReference type="NCBI Taxonomy" id="2045"/>
    <lineage>
        <taxon>Bacteria</taxon>
        <taxon>Bacillati</taxon>
        <taxon>Actinomycetota</taxon>
        <taxon>Actinomycetes</taxon>
        <taxon>Propionibacteriales</taxon>
        <taxon>Nocardioidaceae</taxon>
        <taxon>Pimelobacter</taxon>
    </lineage>
</organism>
<comment type="caution">
    <text evidence="2">The sequence shown here is derived from an EMBL/GenBank/DDBJ whole genome shotgun (WGS) entry which is preliminary data.</text>
</comment>
<gene>
    <name evidence="2" type="ORF">F9L07_19525</name>
</gene>
<name>A0A7J5DV87_NOCSI</name>
<feature type="compositionally biased region" description="Basic residues" evidence="1">
    <location>
        <begin position="231"/>
        <end position="244"/>
    </location>
</feature>